<feature type="compositionally biased region" description="Basic and acidic residues" evidence="1">
    <location>
        <begin position="89"/>
        <end position="111"/>
    </location>
</feature>
<evidence type="ECO:0000256" key="1">
    <source>
        <dbReference type="SAM" id="MobiDB-lite"/>
    </source>
</evidence>
<dbReference type="AlphaFoldDB" id="K0R2V5"/>
<name>K0R2V5_THAOC</name>
<organism evidence="2 3">
    <name type="scientific">Thalassiosira oceanica</name>
    <name type="common">Marine diatom</name>
    <dbReference type="NCBI Taxonomy" id="159749"/>
    <lineage>
        <taxon>Eukaryota</taxon>
        <taxon>Sar</taxon>
        <taxon>Stramenopiles</taxon>
        <taxon>Ochrophyta</taxon>
        <taxon>Bacillariophyta</taxon>
        <taxon>Coscinodiscophyceae</taxon>
        <taxon>Thalassiosirophycidae</taxon>
        <taxon>Thalassiosirales</taxon>
        <taxon>Thalassiosiraceae</taxon>
        <taxon>Thalassiosira</taxon>
    </lineage>
</organism>
<feature type="compositionally biased region" description="Basic and acidic residues" evidence="1">
    <location>
        <begin position="33"/>
        <end position="48"/>
    </location>
</feature>
<protein>
    <submittedName>
        <fullName evidence="2">Uncharacterized protein</fullName>
    </submittedName>
</protein>
<keyword evidence="3" id="KW-1185">Reference proteome</keyword>
<gene>
    <name evidence="2" type="ORF">THAOC_34801</name>
</gene>
<evidence type="ECO:0000313" key="3">
    <source>
        <dbReference type="Proteomes" id="UP000266841"/>
    </source>
</evidence>
<feature type="non-terminal residue" evidence="2">
    <location>
        <position position="1"/>
    </location>
</feature>
<accession>K0R2V5</accession>
<dbReference type="Proteomes" id="UP000266841">
    <property type="component" value="Unassembled WGS sequence"/>
</dbReference>
<comment type="caution">
    <text evidence="2">The sequence shown here is derived from an EMBL/GenBank/DDBJ whole genome shotgun (WGS) entry which is preliminary data.</text>
</comment>
<proteinExistence type="predicted"/>
<feature type="compositionally biased region" description="Gly residues" evidence="1">
    <location>
        <begin position="49"/>
        <end position="59"/>
    </location>
</feature>
<reference evidence="2 3" key="1">
    <citation type="journal article" date="2012" name="Genome Biol.">
        <title>Genome and low-iron response of an oceanic diatom adapted to chronic iron limitation.</title>
        <authorList>
            <person name="Lommer M."/>
            <person name="Specht M."/>
            <person name="Roy A.S."/>
            <person name="Kraemer L."/>
            <person name="Andreson R."/>
            <person name="Gutowska M.A."/>
            <person name="Wolf J."/>
            <person name="Bergner S.V."/>
            <person name="Schilhabel M.B."/>
            <person name="Klostermeier U.C."/>
            <person name="Beiko R.G."/>
            <person name="Rosenstiel P."/>
            <person name="Hippler M."/>
            <person name="Laroche J."/>
        </authorList>
    </citation>
    <scope>NUCLEOTIDE SEQUENCE [LARGE SCALE GENOMIC DNA]</scope>
    <source>
        <strain evidence="2 3">CCMP1005</strain>
    </source>
</reference>
<feature type="region of interest" description="Disordered" evidence="1">
    <location>
        <begin position="1"/>
        <end position="122"/>
    </location>
</feature>
<dbReference type="EMBL" id="AGNL01047701">
    <property type="protein sequence ID" value="EJK46525.1"/>
    <property type="molecule type" value="Genomic_DNA"/>
</dbReference>
<evidence type="ECO:0000313" key="2">
    <source>
        <dbReference type="EMBL" id="EJK46525.1"/>
    </source>
</evidence>
<sequence length="122" mass="12657">ATINFAGARGQQSFRAPPEAAQPRGPRSNTGRQIREELEARHAAEEGRSVGGGAGGGQAGSAAAGLPSDASPEELSDLVLTIQDGYAKLSKDKASPDEAIDRLESELEGSGRTRRPPSCPIY</sequence>